<organism evidence="1 2">
    <name type="scientific">Meloidogyne enterolobii</name>
    <name type="common">Root-knot nematode worm</name>
    <name type="synonym">Meloidogyne mayaguensis</name>
    <dbReference type="NCBI Taxonomy" id="390850"/>
    <lineage>
        <taxon>Eukaryota</taxon>
        <taxon>Metazoa</taxon>
        <taxon>Ecdysozoa</taxon>
        <taxon>Nematoda</taxon>
        <taxon>Chromadorea</taxon>
        <taxon>Rhabditida</taxon>
        <taxon>Tylenchina</taxon>
        <taxon>Tylenchomorpha</taxon>
        <taxon>Tylenchoidea</taxon>
        <taxon>Meloidogynidae</taxon>
        <taxon>Meloidogyninae</taxon>
        <taxon>Meloidogyne</taxon>
    </lineage>
</organism>
<protein>
    <submittedName>
        <fullName evidence="1">Uncharacterized protein</fullName>
    </submittedName>
</protein>
<proteinExistence type="predicted"/>
<dbReference type="EMBL" id="CAVMJV010000036">
    <property type="protein sequence ID" value="CAK5078569.1"/>
    <property type="molecule type" value="Genomic_DNA"/>
</dbReference>
<evidence type="ECO:0000313" key="2">
    <source>
        <dbReference type="Proteomes" id="UP001497535"/>
    </source>
</evidence>
<name>A0ACB0ZJ47_MELEN</name>
<dbReference type="Proteomes" id="UP001497535">
    <property type="component" value="Unassembled WGS sequence"/>
</dbReference>
<gene>
    <name evidence="1" type="ORF">MENTE1834_LOCUS25631</name>
</gene>
<comment type="caution">
    <text evidence="1">The sequence shown here is derived from an EMBL/GenBank/DDBJ whole genome shotgun (WGS) entry which is preliminary data.</text>
</comment>
<sequence length="93" mass="10250">MYRMVKVKSLSTAIQTEAALSRGLLTLGLKYIPSYNFAQNSQIRDVIVWFDSGPRGVSIKLGGPGLDHFETGCSSAVYWPVPRSTYQSYGTIT</sequence>
<keyword evidence="2" id="KW-1185">Reference proteome</keyword>
<evidence type="ECO:0000313" key="1">
    <source>
        <dbReference type="EMBL" id="CAK5078569.1"/>
    </source>
</evidence>
<accession>A0ACB0ZJ47</accession>
<reference evidence="1" key="1">
    <citation type="submission" date="2023-11" db="EMBL/GenBank/DDBJ databases">
        <authorList>
            <person name="Poullet M."/>
        </authorList>
    </citation>
    <scope>NUCLEOTIDE SEQUENCE</scope>
    <source>
        <strain evidence="1">E1834</strain>
    </source>
</reference>